<reference evidence="7 8" key="1">
    <citation type="submission" date="2020-03" db="EMBL/GenBank/DDBJ databases">
        <title>Whole genome shotgun sequence of Phytohabitans houttuyneae NBRC 108639.</title>
        <authorList>
            <person name="Komaki H."/>
            <person name="Tamura T."/>
        </authorList>
    </citation>
    <scope>NUCLEOTIDE SEQUENCE [LARGE SCALE GENOMIC DNA]</scope>
    <source>
        <strain evidence="7 8">NBRC 108639</strain>
    </source>
</reference>
<comment type="caution">
    <text evidence="7">The sequence shown here is derived from an EMBL/GenBank/DDBJ whole genome shotgun (WGS) entry which is preliminary data.</text>
</comment>
<evidence type="ECO:0000256" key="4">
    <source>
        <dbReference type="ARBA" id="ARBA00022679"/>
    </source>
</evidence>
<keyword evidence="3 6" id="KW-0489">Methyltransferase</keyword>
<dbReference type="GO" id="GO:0008168">
    <property type="term" value="F:methyltransferase activity"/>
    <property type="evidence" value="ECO:0007669"/>
    <property type="project" value="UniProtKB-UniRule"/>
</dbReference>
<dbReference type="EC" id="2.1.1.-" evidence="6"/>
<dbReference type="GO" id="GO:0032259">
    <property type="term" value="P:methylation"/>
    <property type="evidence" value="ECO:0007669"/>
    <property type="project" value="UniProtKB-KW"/>
</dbReference>
<dbReference type="InterPro" id="IPR011610">
    <property type="entry name" value="SAM_mthyl_Trfase_ML2640-like"/>
</dbReference>
<evidence type="ECO:0000313" key="7">
    <source>
        <dbReference type="EMBL" id="GFJ83013.1"/>
    </source>
</evidence>
<gene>
    <name evidence="7" type="ORF">Phou_071930</name>
</gene>
<dbReference type="NCBIfam" id="TIGR00027">
    <property type="entry name" value="mthyl_TIGR00027"/>
    <property type="match status" value="1"/>
</dbReference>
<dbReference type="SUPFAM" id="SSF53335">
    <property type="entry name" value="S-adenosyl-L-methionine-dependent methyltransferases"/>
    <property type="match status" value="1"/>
</dbReference>
<evidence type="ECO:0000256" key="5">
    <source>
        <dbReference type="ARBA" id="ARBA00022691"/>
    </source>
</evidence>
<dbReference type="PANTHER" id="PTHR43619:SF2">
    <property type="entry name" value="S-ADENOSYL-L-METHIONINE-DEPENDENT METHYLTRANSFERASES SUPERFAMILY PROTEIN"/>
    <property type="match status" value="1"/>
</dbReference>
<keyword evidence="8" id="KW-1185">Reference proteome</keyword>
<sequence>MAEPHPGASRTAVLVCQGRAVADGRLAPGRFADPVAMSLLRPDERAAVQRARTDVPPRGVAARMEYESLSALAETMVPRTVAIDDAVAARANPQLVILGAGLDGRAWRMAELSDVDVYEVDRPASQADKRDRAAALEPIVRSLRWVSADLAHDPLGPTLAAAGHDEASPTSWIWEGVVPYLSRADVAATVRALTVRSAKGSRLVVSYQSPSLKATLGLGAARLTARLSRRPDPMAGEPRRSAWTPVRLGELLTAAGWAVATDDDLLTVAGRLGTTSRYPASTRAGRVAVADRP</sequence>
<organism evidence="7 8">
    <name type="scientific">Phytohabitans houttuyneae</name>
    <dbReference type="NCBI Taxonomy" id="1076126"/>
    <lineage>
        <taxon>Bacteria</taxon>
        <taxon>Bacillati</taxon>
        <taxon>Actinomycetota</taxon>
        <taxon>Actinomycetes</taxon>
        <taxon>Micromonosporales</taxon>
        <taxon>Micromonosporaceae</taxon>
    </lineage>
</organism>
<dbReference type="RefSeq" id="WP_173064251.1">
    <property type="nucleotide sequence ID" value="NZ_BAABGO010000004.1"/>
</dbReference>
<reference evidence="7 8" key="2">
    <citation type="submission" date="2020-03" db="EMBL/GenBank/DDBJ databases">
        <authorList>
            <person name="Ichikawa N."/>
            <person name="Kimura A."/>
            <person name="Kitahashi Y."/>
            <person name="Uohara A."/>
        </authorList>
    </citation>
    <scope>NUCLEOTIDE SEQUENCE [LARGE SCALE GENOMIC DNA]</scope>
    <source>
        <strain evidence="7 8">NBRC 108639</strain>
    </source>
</reference>
<proteinExistence type="inferred from homology"/>
<evidence type="ECO:0000256" key="6">
    <source>
        <dbReference type="RuleBase" id="RU362030"/>
    </source>
</evidence>
<accession>A0A6V8KCR1</accession>
<evidence type="ECO:0000256" key="1">
    <source>
        <dbReference type="ARBA" id="ARBA00003907"/>
    </source>
</evidence>
<dbReference type="Pfam" id="PF04072">
    <property type="entry name" value="LCM"/>
    <property type="match status" value="1"/>
</dbReference>
<keyword evidence="5 6" id="KW-0949">S-adenosyl-L-methionine</keyword>
<dbReference type="InterPro" id="IPR007213">
    <property type="entry name" value="Ppm1/Ppm2/Tcmp"/>
</dbReference>
<name>A0A6V8KCR1_9ACTN</name>
<keyword evidence="4" id="KW-0808">Transferase</keyword>
<dbReference type="Proteomes" id="UP000482800">
    <property type="component" value="Unassembled WGS sequence"/>
</dbReference>
<dbReference type="AlphaFoldDB" id="A0A6V8KCR1"/>
<dbReference type="Gene3D" id="3.40.50.150">
    <property type="entry name" value="Vaccinia Virus protein VP39"/>
    <property type="match status" value="1"/>
</dbReference>
<comment type="similarity">
    <text evidence="2 6">Belongs to the UPF0677 family.</text>
</comment>
<evidence type="ECO:0000313" key="8">
    <source>
        <dbReference type="Proteomes" id="UP000482800"/>
    </source>
</evidence>
<evidence type="ECO:0000256" key="2">
    <source>
        <dbReference type="ARBA" id="ARBA00008138"/>
    </source>
</evidence>
<dbReference type="EMBL" id="BLPF01000002">
    <property type="protein sequence ID" value="GFJ83013.1"/>
    <property type="molecule type" value="Genomic_DNA"/>
</dbReference>
<protein>
    <recommendedName>
        <fullName evidence="6">S-adenosyl-L-methionine-dependent methyltransferase</fullName>
        <ecNumber evidence="6">2.1.1.-</ecNumber>
    </recommendedName>
</protein>
<dbReference type="PANTHER" id="PTHR43619">
    <property type="entry name" value="S-ADENOSYL-L-METHIONINE-DEPENDENT METHYLTRANSFERASE YKTD-RELATED"/>
    <property type="match status" value="1"/>
</dbReference>
<dbReference type="InterPro" id="IPR029063">
    <property type="entry name" value="SAM-dependent_MTases_sf"/>
</dbReference>
<comment type="function">
    <text evidence="1 6">Exhibits S-adenosyl-L-methionine-dependent methyltransferase activity.</text>
</comment>
<evidence type="ECO:0000256" key="3">
    <source>
        <dbReference type="ARBA" id="ARBA00022603"/>
    </source>
</evidence>